<feature type="repeat" description="PPR" evidence="2">
    <location>
        <begin position="180"/>
        <end position="215"/>
    </location>
</feature>
<dbReference type="InterPro" id="IPR046848">
    <property type="entry name" value="E_motif"/>
</dbReference>
<dbReference type="Pfam" id="PF13041">
    <property type="entry name" value="PPR_2"/>
    <property type="match status" value="2"/>
</dbReference>
<dbReference type="InterPro" id="IPR046960">
    <property type="entry name" value="PPR_At4g14850-like_plant"/>
</dbReference>
<dbReference type="FunFam" id="1.25.40.10:FF:001213">
    <property type="entry name" value="Pentatricopeptide repeat-containing protein, mitochondrial"/>
    <property type="match status" value="1"/>
</dbReference>
<evidence type="ECO:0008006" key="5">
    <source>
        <dbReference type="Google" id="ProtNLM"/>
    </source>
</evidence>
<comment type="caution">
    <text evidence="3">The sequence shown here is derived from an EMBL/GenBank/DDBJ whole genome shotgun (WGS) entry which is preliminary data.</text>
</comment>
<dbReference type="Pfam" id="PF20431">
    <property type="entry name" value="E_motif"/>
    <property type="match status" value="1"/>
</dbReference>
<name>A0AAV6WG46_9LAMI</name>
<dbReference type="PROSITE" id="PS51375">
    <property type="entry name" value="PPR"/>
    <property type="match status" value="4"/>
</dbReference>
<feature type="repeat" description="PPR" evidence="2">
    <location>
        <begin position="149"/>
        <end position="179"/>
    </location>
</feature>
<dbReference type="Pfam" id="PF01535">
    <property type="entry name" value="PPR"/>
    <property type="match status" value="2"/>
</dbReference>
<evidence type="ECO:0000313" key="4">
    <source>
        <dbReference type="Proteomes" id="UP000826271"/>
    </source>
</evidence>
<gene>
    <name evidence="3" type="ORF">BUALT_Bualt14G0026900</name>
</gene>
<keyword evidence="1" id="KW-0677">Repeat</keyword>
<dbReference type="Pfam" id="PF12854">
    <property type="entry name" value="PPR_1"/>
    <property type="match status" value="1"/>
</dbReference>
<feature type="repeat" description="PPR" evidence="2">
    <location>
        <begin position="285"/>
        <end position="319"/>
    </location>
</feature>
<protein>
    <recommendedName>
        <fullName evidence="5">Pentatricopeptide repeat-containing protein</fullName>
    </recommendedName>
</protein>
<dbReference type="Gene3D" id="1.25.40.10">
    <property type="entry name" value="Tetratricopeptide repeat domain"/>
    <property type="match status" value="2"/>
</dbReference>
<dbReference type="NCBIfam" id="TIGR00756">
    <property type="entry name" value="PPR"/>
    <property type="match status" value="4"/>
</dbReference>
<organism evidence="3 4">
    <name type="scientific">Buddleja alternifolia</name>
    <dbReference type="NCBI Taxonomy" id="168488"/>
    <lineage>
        <taxon>Eukaryota</taxon>
        <taxon>Viridiplantae</taxon>
        <taxon>Streptophyta</taxon>
        <taxon>Embryophyta</taxon>
        <taxon>Tracheophyta</taxon>
        <taxon>Spermatophyta</taxon>
        <taxon>Magnoliopsida</taxon>
        <taxon>eudicotyledons</taxon>
        <taxon>Gunneridae</taxon>
        <taxon>Pentapetalae</taxon>
        <taxon>asterids</taxon>
        <taxon>lamiids</taxon>
        <taxon>Lamiales</taxon>
        <taxon>Scrophulariaceae</taxon>
        <taxon>Buddlejeae</taxon>
        <taxon>Buddleja</taxon>
    </lineage>
</organism>
<evidence type="ECO:0000313" key="3">
    <source>
        <dbReference type="EMBL" id="KAG8369568.1"/>
    </source>
</evidence>
<dbReference type="InterPro" id="IPR011990">
    <property type="entry name" value="TPR-like_helical_dom_sf"/>
</dbReference>
<dbReference type="PANTHER" id="PTHR47926">
    <property type="entry name" value="PENTATRICOPEPTIDE REPEAT-CONTAINING PROTEIN"/>
    <property type="match status" value="1"/>
</dbReference>
<sequence>MFDKMSRRKYYYRHLLSLLHKHQDCRRAIQQIHSHFLVLNIEDISILALWNSILKHYSLSPFPQEAIFLFKYLKNQSDLMNFDSFTYSYLIKSCANMKRSHVGTALHCLSTKVGFDYHVHVQTALVNMYIDCGCLFQAKNVFDEMPEKNLVTWNVLITGFIKWGKIEFARSIFDVMPEKNVISWTGLIDGYTRMNRFQEALELFRKMVVHEGIRPTEVTLLAIFPAIWNIGCLEFCQMLHAYGQKSGFNTSDIRVVNCLVDAYAKSGSIASAWRVFEDIDDVRRNLVSWTSVISGFALHGMATEASDCYRRMENEGVKPNWITFLSVLNACSHGGLVDEGLEFYRRMVDDYGIAPDIKHYGTLIDMLGRAGRLEEAEKMAIGIPSAIGNVVVWRTLLGACSFHGNVEMGERVTRKIMDMEKEYGGDYVLLSNIFSAAGRFVDSERVRSVMEERNASKLPGVTLV</sequence>
<evidence type="ECO:0000256" key="2">
    <source>
        <dbReference type="PROSITE-ProRule" id="PRU00708"/>
    </source>
</evidence>
<keyword evidence="4" id="KW-1185">Reference proteome</keyword>
<dbReference type="GO" id="GO:0009451">
    <property type="term" value="P:RNA modification"/>
    <property type="evidence" value="ECO:0007669"/>
    <property type="project" value="InterPro"/>
</dbReference>
<dbReference type="PANTHER" id="PTHR47926:SF460">
    <property type="entry name" value="OS01G0815900 PROTEIN"/>
    <property type="match status" value="1"/>
</dbReference>
<dbReference type="GO" id="GO:0003723">
    <property type="term" value="F:RNA binding"/>
    <property type="evidence" value="ECO:0007669"/>
    <property type="project" value="InterPro"/>
</dbReference>
<dbReference type="EMBL" id="WHWC01000014">
    <property type="protein sequence ID" value="KAG8369568.1"/>
    <property type="molecule type" value="Genomic_DNA"/>
</dbReference>
<feature type="repeat" description="PPR" evidence="2">
    <location>
        <begin position="320"/>
        <end position="355"/>
    </location>
</feature>
<evidence type="ECO:0000256" key="1">
    <source>
        <dbReference type="ARBA" id="ARBA00022737"/>
    </source>
</evidence>
<dbReference type="AlphaFoldDB" id="A0AAV6WG46"/>
<dbReference type="Proteomes" id="UP000826271">
    <property type="component" value="Unassembled WGS sequence"/>
</dbReference>
<dbReference type="FunFam" id="1.25.40.10:FF:000348">
    <property type="entry name" value="Pentatricopeptide repeat-containing protein chloroplastic"/>
    <property type="match status" value="1"/>
</dbReference>
<proteinExistence type="predicted"/>
<dbReference type="InterPro" id="IPR002885">
    <property type="entry name" value="PPR_rpt"/>
</dbReference>
<reference evidence="3" key="1">
    <citation type="submission" date="2019-10" db="EMBL/GenBank/DDBJ databases">
        <authorList>
            <person name="Zhang R."/>
            <person name="Pan Y."/>
            <person name="Wang J."/>
            <person name="Ma R."/>
            <person name="Yu S."/>
        </authorList>
    </citation>
    <scope>NUCLEOTIDE SEQUENCE</scope>
    <source>
        <strain evidence="3">LA-IB0</strain>
        <tissue evidence="3">Leaf</tissue>
    </source>
</reference>
<accession>A0AAV6WG46</accession>